<dbReference type="InterPro" id="IPR007369">
    <property type="entry name" value="Peptidase_A22B_SPP"/>
</dbReference>
<evidence type="ECO:0000313" key="11">
    <source>
        <dbReference type="Proteomes" id="UP000001548"/>
    </source>
</evidence>
<feature type="transmembrane region" description="Helical" evidence="9">
    <location>
        <begin position="73"/>
        <end position="94"/>
    </location>
</feature>
<keyword evidence="5" id="KW-0256">Endoplasmic reticulum</keyword>
<evidence type="ECO:0000256" key="9">
    <source>
        <dbReference type="SAM" id="Phobius"/>
    </source>
</evidence>
<dbReference type="FunCoup" id="A8B652">
    <property type="interactions" value="70"/>
</dbReference>
<name>A8B652_GIAIC</name>
<dbReference type="AlphaFoldDB" id="A8B652"/>
<feature type="transmembrane region" description="Helical" evidence="9">
    <location>
        <begin position="140"/>
        <end position="157"/>
    </location>
</feature>
<evidence type="ECO:0000256" key="6">
    <source>
        <dbReference type="ARBA" id="ARBA00022989"/>
    </source>
</evidence>
<accession>A8B652</accession>
<dbReference type="OMA" id="EFKIMIK"/>
<comment type="similarity">
    <text evidence="2">Belongs to the peptidase A22B family.</text>
</comment>
<evidence type="ECO:0000256" key="7">
    <source>
        <dbReference type="ARBA" id="ARBA00023136"/>
    </source>
</evidence>
<evidence type="ECO:0000256" key="1">
    <source>
        <dbReference type="ARBA" id="ARBA00004477"/>
    </source>
</evidence>
<gene>
    <name evidence="10" type="ORF">GL50803_008429</name>
</gene>
<dbReference type="SMART" id="SM00730">
    <property type="entry name" value="PSN"/>
    <property type="match status" value="1"/>
</dbReference>
<keyword evidence="6 9" id="KW-1133">Transmembrane helix</keyword>
<comment type="caution">
    <text evidence="10">The sequence shown here is derived from an EMBL/GenBank/DDBJ whole genome shotgun (WGS) entry which is preliminary data.</text>
</comment>
<feature type="transmembrane region" description="Helical" evidence="9">
    <location>
        <begin position="220"/>
        <end position="239"/>
    </location>
</feature>
<feature type="region of interest" description="Disordered" evidence="8">
    <location>
        <begin position="328"/>
        <end position="404"/>
    </location>
</feature>
<evidence type="ECO:0000256" key="2">
    <source>
        <dbReference type="ARBA" id="ARBA00006859"/>
    </source>
</evidence>
<evidence type="ECO:0000313" key="10">
    <source>
        <dbReference type="EMBL" id="KAE8305034.1"/>
    </source>
</evidence>
<feature type="transmembrane region" description="Helical" evidence="9">
    <location>
        <begin position="115"/>
        <end position="134"/>
    </location>
</feature>
<dbReference type="PANTHER" id="PTHR12174">
    <property type="entry name" value="SIGNAL PEPTIDE PEPTIDASE"/>
    <property type="match status" value="1"/>
</dbReference>
<dbReference type="KEGG" id="gla:GL50803_008429"/>
<feature type="transmembrane region" description="Helical" evidence="9">
    <location>
        <begin position="285"/>
        <end position="303"/>
    </location>
</feature>
<dbReference type="HOGENOM" id="CLU_682309_0_0_1"/>
<reference evidence="10 11" key="1">
    <citation type="journal article" date="2007" name="Science">
        <title>Genomic minimalism in the early diverging intestinal parasite Giardia lamblia.</title>
        <authorList>
            <person name="Morrison H.G."/>
            <person name="McArthur A.G."/>
            <person name="Gillin F.D."/>
            <person name="Aley S.B."/>
            <person name="Adam R.D."/>
            <person name="Olsen G.J."/>
            <person name="Best A.A."/>
            <person name="Cande W.Z."/>
            <person name="Chen F."/>
            <person name="Cipriano M.J."/>
            <person name="Davids B.J."/>
            <person name="Dawson S.C."/>
            <person name="Elmendorf H.G."/>
            <person name="Hehl A.B."/>
            <person name="Holder M.E."/>
            <person name="Huse S.M."/>
            <person name="Kim U.U."/>
            <person name="Lasek-Nesselquist E."/>
            <person name="Manning G."/>
            <person name="Nigam A."/>
            <person name="Nixon J.E."/>
            <person name="Palm D."/>
            <person name="Passamaneck N.E."/>
            <person name="Prabhu A."/>
            <person name="Reich C.I."/>
            <person name="Reiner D.S."/>
            <person name="Samuelson J."/>
            <person name="Svard S.G."/>
            <person name="Sogin M.L."/>
        </authorList>
    </citation>
    <scope>NUCLEOTIDE SEQUENCE [LARGE SCALE GENOMIC DNA]</scope>
    <source>
        <strain evidence="10 11">WB C6</strain>
    </source>
</reference>
<dbReference type="PANTHER" id="PTHR12174:SF23">
    <property type="entry name" value="MINOR HISTOCOMPATIBILITY ANTIGEN H13"/>
    <property type="match status" value="1"/>
</dbReference>
<dbReference type="RefSeq" id="XP_001709385.1">
    <property type="nucleotide sequence ID" value="XM_001709333.1"/>
</dbReference>
<dbReference type="GO" id="GO:0098554">
    <property type="term" value="C:cytoplasmic side of endoplasmic reticulum membrane"/>
    <property type="evidence" value="ECO:0000318"/>
    <property type="project" value="GO_Central"/>
</dbReference>
<proteinExistence type="inferred from homology"/>
<sequence>MIVAGVTLGVTAVALVALGAFLATRRNDPLTKDFREQLGGKGAGKMFTISTALLVGLYVIVSRLRQDILPILMKAYFCYVLVMMAINFLRPFLFRSIYPGSLDNPPQYLVKWMKLYAVDLVSVAAALPLLLIYWLSDNWIVMNFLAALVALFSIEITRFKTLTIASITLVAFFFYDIYFVFFTPIMLTVAKKVVIPVKIVWPREFYTFSIWTSYSDTAKFALLGLGDIILPGVYIALVSRIEAQIAATKGLVVRPSLTQACIAAYAVSIIVAMCVLYFSQKGQPVLLYIVPSLLSTTYGLMYCKYDRDLRDAVVSYVDEDDDEIVPFKPGAKSKAGAAREDEHIDNQEGDKSLSCTEEARTLLDVPEVDTNGMNGMNGITDKDDRGDRNDTPADNDNSNTVVDQ</sequence>
<comment type="subcellular location">
    <subcellularLocation>
        <location evidence="1">Endoplasmic reticulum membrane</location>
        <topology evidence="1">Multi-pass membrane protein</topology>
    </subcellularLocation>
</comment>
<dbReference type="Proteomes" id="UP000001548">
    <property type="component" value="Unassembled WGS sequence"/>
</dbReference>
<dbReference type="GO" id="GO:0098553">
    <property type="term" value="C:lumenal side of endoplasmic reticulum membrane"/>
    <property type="evidence" value="ECO:0000318"/>
    <property type="project" value="GO_Central"/>
</dbReference>
<dbReference type="InterPro" id="IPR006639">
    <property type="entry name" value="Preselin/SPP"/>
</dbReference>
<feature type="transmembrane region" description="Helical" evidence="9">
    <location>
        <begin position="164"/>
        <end position="187"/>
    </location>
</feature>
<dbReference type="STRING" id="184922.A8B652"/>
<dbReference type="VEuPathDB" id="GiardiaDB:GL50803_8429"/>
<dbReference type="EMBL" id="AACB03000001">
    <property type="protein sequence ID" value="KAE8305034.1"/>
    <property type="molecule type" value="Genomic_DNA"/>
</dbReference>
<dbReference type="GO" id="GO:0033619">
    <property type="term" value="P:membrane protein proteolysis"/>
    <property type="evidence" value="ECO:0000318"/>
    <property type="project" value="GO_Central"/>
</dbReference>
<evidence type="ECO:0000256" key="4">
    <source>
        <dbReference type="ARBA" id="ARBA00022801"/>
    </source>
</evidence>
<dbReference type="GO" id="GO:0006465">
    <property type="term" value="P:signal peptide processing"/>
    <property type="evidence" value="ECO:0000318"/>
    <property type="project" value="GO_Central"/>
</dbReference>
<keyword evidence="4" id="KW-0378">Hydrolase</keyword>
<dbReference type="GeneID" id="5702308"/>
<protein>
    <submittedName>
        <fullName evidence="10">Signal peptide peptidase</fullName>
    </submittedName>
</protein>
<dbReference type="Pfam" id="PF04258">
    <property type="entry name" value="Peptidase_A22B"/>
    <property type="match status" value="1"/>
</dbReference>
<evidence type="ECO:0000256" key="5">
    <source>
        <dbReference type="ARBA" id="ARBA00022824"/>
    </source>
</evidence>
<feature type="compositionally biased region" description="Polar residues" evidence="8">
    <location>
        <begin position="392"/>
        <end position="404"/>
    </location>
</feature>
<feature type="compositionally biased region" description="Basic and acidic residues" evidence="8">
    <location>
        <begin position="380"/>
        <end position="391"/>
    </location>
</feature>
<keyword evidence="7 9" id="KW-0472">Membrane</keyword>
<dbReference type="GO" id="GO:0042500">
    <property type="term" value="F:aspartic endopeptidase activity, intramembrane cleaving"/>
    <property type="evidence" value="ECO:0000318"/>
    <property type="project" value="GO_Central"/>
</dbReference>
<keyword evidence="11" id="KW-1185">Reference proteome</keyword>
<organism evidence="10 11">
    <name type="scientific">Giardia intestinalis (strain ATCC 50803 / WB clone C6)</name>
    <name type="common">Giardia lamblia</name>
    <dbReference type="NCBI Taxonomy" id="184922"/>
    <lineage>
        <taxon>Eukaryota</taxon>
        <taxon>Metamonada</taxon>
        <taxon>Diplomonadida</taxon>
        <taxon>Hexamitidae</taxon>
        <taxon>Giardiinae</taxon>
        <taxon>Giardia</taxon>
    </lineage>
</organism>
<feature type="transmembrane region" description="Helical" evidence="9">
    <location>
        <begin position="260"/>
        <end position="279"/>
    </location>
</feature>
<feature type="compositionally biased region" description="Basic and acidic residues" evidence="8">
    <location>
        <begin position="337"/>
        <end position="361"/>
    </location>
</feature>
<feature type="transmembrane region" description="Helical" evidence="9">
    <location>
        <begin position="43"/>
        <end position="61"/>
    </location>
</feature>
<feature type="transmembrane region" description="Helical" evidence="9">
    <location>
        <begin position="6"/>
        <end position="23"/>
    </location>
</feature>
<evidence type="ECO:0000256" key="8">
    <source>
        <dbReference type="SAM" id="MobiDB-lite"/>
    </source>
</evidence>
<keyword evidence="3 9" id="KW-0812">Transmembrane</keyword>
<evidence type="ECO:0000256" key="3">
    <source>
        <dbReference type="ARBA" id="ARBA00022692"/>
    </source>
</evidence>